<gene>
    <name evidence="3" type="ORF">C469_10356</name>
</gene>
<reference evidence="3 4" key="1">
    <citation type="journal article" date="2014" name="PLoS Genet.">
        <title>Phylogenetically driven sequencing of extremely halophilic archaea reveals strategies for static and dynamic osmo-response.</title>
        <authorList>
            <person name="Becker E.A."/>
            <person name="Seitzer P.M."/>
            <person name="Tritt A."/>
            <person name="Larsen D."/>
            <person name="Krusor M."/>
            <person name="Yao A.I."/>
            <person name="Wu D."/>
            <person name="Madern D."/>
            <person name="Eisen J.A."/>
            <person name="Darling A.E."/>
            <person name="Facciotti M.T."/>
        </authorList>
    </citation>
    <scope>NUCLEOTIDE SEQUENCE [LARGE SCALE GENOMIC DNA]</scope>
    <source>
        <strain evidence="3 4">DSM 21995</strain>
    </source>
</reference>
<name>M0NP33_9EURY</name>
<dbReference type="EMBL" id="AOJG01000028">
    <property type="protein sequence ID" value="EMA59717.1"/>
    <property type="molecule type" value="Genomic_DNA"/>
</dbReference>
<dbReference type="OrthoDB" id="350764at2157"/>
<evidence type="ECO:0000256" key="1">
    <source>
        <dbReference type="ARBA" id="ARBA00022801"/>
    </source>
</evidence>
<dbReference type="InterPro" id="IPR041437">
    <property type="entry name" value="GH115_C"/>
</dbReference>
<dbReference type="Gene3D" id="1.20.58.2150">
    <property type="match status" value="1"/>
</dbReference>
<evidence type="ECO:0000313" key="3">
    <source>
        <dbReference type="EMBL" id="EMA59717.1"/>
    </source>
</evidence>
<keyword evidence="4" id="KW-1185">Reference proteome</keyword>
<dbReference type="PANTHER" id="PTHR37842">
    <property type="match status" value="1"/>
</dbReference>
<dbReference type="InterPro" id="IPR042301">
    <property type="entry name" value="GH115_sf"/>
</dbReference>
<dbReference type="PATRIC" id="fig|1227482.3.peg.2092"/>
<dbReference type="Pfam" id="PF17829">
    <property type="entry name" value="GH115_C"/>
    <property type="match status" value="1"/>
</dbReference>
<dbReference type="Pfam" id="PF15979">
    <property type="entry name" value="Glyco_hydro_115"/>
    <property type="match status" value="1"/>
</dbReference>
<keyword evidence="1" id="KW-0378">Hydrolase</keyword>
<accession>M0NP33</accession>
<dbReference type="Gene3D" id="3.30.379.10">
    <property type="entry name" value="Chitobiase/beta-hexosaminidase domain 2-like"/>
    <property type="match status" value="1"/>
</dbReference>
<dbReference type="AlphaFoldDB" id="M0NP33"/>
<evidence type="ECO:0000313" key="4">
    <source>
        <dbReference type="Proteomes" id="UP000011650"/>
    </source>
</evidence>
<dbReference type="Gene3D" id="3.20.20.520">
    <property type="entry name" value="Glycosyl hydrolase family 115"/>
    <property type="match status" value="1"/>
</dbReference>
<sequence length="949" mass="104817">MITESPRAADVPLVQGRTVADVYVDEADAAVAGVAASDLRDDIERVTGERPALRHSLEDCSDTAVVVGTVGRSAGVDACAAAGDSAADRLRGQRESYRIETLRDPTPELDRCVLVTGSDRRGTAYGAYELSKRVGVSPWYWWADVAPTERETVAVEAGSYADGPPSVTYRGIFLNDEDWGLRPWASETFAPEDAEDRPGIGPKTYERVFELLLRLKANTIWPAMHPGTKAFYRYADHAELADRYAVVVGTSHCEPMHRNNVDEWDAPAEAWNYETNRERIVEYWRSRVESVADYENVFTVGMRGIHDSGMPGGETRGETIDLLQRAIDDQRRLLGEAHDVPVDDVPQVFCPYKEVLDRYREGVDVPDDVCLMWPDDSHGYVRELPTEAERERPGGSGVYYHLSYWGRPHDYLWLSSVPPALVKHEMTRAYDAGARECWVVNVGDIKPTEKEMEYFLDLAWDVERVRDTSTDSWLTAWADREFDGGHASEIAAILREYYRLARSRKPEHMGWSTVYPDTPPDEPAYSVVDDGDEARRRVESFDRLVERAEAVADDLDPNHWPSFYELVLYPVRCAAAMSEKHLHAARSRRYAGQGRVSANRYADRAVAAHERIAAEARYYNEDLRDGKWDGMASRNPRELPVFASPSTASVTPYDGSALGVVPEGHERPVRGDESVPPTLPTVHERVDRDRFIDLFSRGTDPVEWTAETSDDWITVSESGGTVGDERRVWIGVDWAVAPAGRVTGTVTIAAEGARKPVRVEGVAPAVDPGADFAVVDGAAAVEAEHFSRAAPGADGDGWAESDVPGRVSGATMAVDLPPDAPTDRSVADAPRLDYEVDVPSTRTVAVEVHCVPTQALNEGRDLRYAVGVGDAGPAIVSIDPDGGEHDPEWQRNVLRGAAIGTTTHRIERTGRQTLRLWGLDPGLVVDRIVLVADGERSTYLGPRETAVGD</sequence>
<dbReference type="Proteomes" id="UP000011650">
    <property type="component" value="Unassembled WGS sequence"/>
</dbReference>
<dbReference type="InterPro" id="IPR029018">
    <property type="entry name" value="Hex-like_dom2"/>
</dbReference>
<dbReference type="SUPFAM" id="SSF55545">
    <property type="entry name" value="beta-N-acetylhexosaminidase-like domain"/>
    <property type="match status" value="1"/>
</dbReference>
<comment type="caution">
    <text evidence="3">The sequence shown here is derived from an EMBL/GenBank/DDBJ whole genome shotgun (WGS) entry which is preliminary data.</text>
</comment>
<organism evidence="3 4">
    <name type="scientific">Halorubrum lipolyticum DSM 21995</name>
    <dbReference type="NCBI Taxonomy" id="1227482"/>
    <lineage>
        <taxon>Archaea</taxon>
        <taxon>Methanobacteriati</taxon>
        <taxon>Methanobacteriota</taxon>
        <taxon>Stenosarchaea group</taxon>
        <taxon>Halobacteria</taxon>
        <taxon>Halobacteriales</taxon>
        <taxon>Haloferacaceae</taxon>
        <taxon>Halorubrum</taxon>
    </lineage>
</organism>
<proteinExistence type="predicted"/>
<dbReference type="Gene3D" id="2.60.120.1620">
    <property type="match status" value="1"/>
</dbReference>
<feature type="domain" description="Gylcosyl hydrolase 115 C-terminal" evidence="2">
    <location>
        <begin position="773"/>
        <end position="944"/>
    </location>
</feature>
<dbReference type="PANTHER" id="PTHR37842:SF2">
    <property type="entry name" value="GYLCOSYL HYDROLASE 115 C-TERMINAL DOMAIN-CONTAINING PROTEIN"/>
    <property type="match status" value="1"/>
</dbReference>
<dbReference type="InterPro" id="IPR031924">
    <property type="entry name" value="GH115"/>
</dbReference>
<dbReference type="RefSeq" id="WP_008006305.1">
    <property type="nucleotide sequence ID" value="NZ_AOJG01000028.1"/>
</dbReference>
<dbReference type="GO" id="GO:0016787">
    <property type="term" value="F:hydrolase activity"/>
    <property type="evidence" value="ECO:0007669"/>
    <property type="project" value="UniProtKB-KW"/>
</dbReference>
<protein>
    <recommendedName>
        <fullName evidence="2">Gylcosyl hydrolase 115 C-terminal domain-containing protein</fullName>
    </recommendedName>
</protein>
<dbReference type="STRING" id="1227482.C469_10356"/>
<evidence type="ECO:0000259" key="2">
    <source>
        <dbReference type="Pfam" id="PF17829"/>
    </source>
</evidence>